<gene>
    <name evidence="1" type="ORF">ECRASSUSDP1_LOCUS20923</name>
</gene>
<proteinExistence type="predicted"/>
<dbReference type="Proteomes" id="UP001295684">
    <property type="component" value="Unassembled WGS sequence"/>
</dbReference>
<evidence type="ECO:0000313" key="1">
    <source>
        <dbReference type="EMBL" id="CAI2379513.1"/>
    </source>
</evidence>
<evidence type="ECO:0000313" key="2">
    <source>
        <dbReference type="Proteomes" id="UP001295684"/>
    </source>
</evidence>
<organism evidence="1 2">
    <name type="scientific">Euplotes crassus</name>
    <dbReference type="NCBI Taxonomy" id="5936"/>
    <lineage>
        <taxon>Eukaryota</taxon>
        <taxon>Sar</taxon>
        <taxon>Alveolata</taxon>
        <taxon>Ciliophora</taxon>
        <taxon>Intramacronucleata</taxon>
        <taxon>Spirotrichea</taxon>
        <taxon>Hypotrichia</taxon>
        <taxon>Euplotida</taxon>
        <taxon>Euplotidae</taxon>
        <taxon>Moneuplotes</taxon>
    </lineage>
</organism>
<accession>A0AAD1XUC9</accession>
<protein>
    <submittedName>
        <fullName evidence="1">Uncharacterized protein</fullName>
    </submittedName>
</protein>
<name>A0AAD1XUC9_EUPCR</name>
<sequence>MELEPRVEKEKEVHKKTEQIQQSLYEVSFEHLFNQPATQLQYLRWDINFAMKRAYKVCMRKLETIGIRLCLSINIGQFQNRPNFSNFLKTSFIKKTSELRISLEQDKPKKFSFYQKSIMKFLPRVIGHLILKKCEINSNQFRKIIQIGRHIKYLAFSECKISLYNLKLSPSIHYSTVSIDFSGDTPILGESSKEQMIQDLKHFLNVASQTDLTDSLEYLHVPFNIRSCISPFIRDSALKGLHAKF</sequence>
<dbReference type="AlphaFoldDB" id="A0AAD1XUC9"/>
<reference evidence="1" key="1">
    <citation type="submission" date="2023-07" db="EMBL/GenBank/DDBJ databases">
        <authorList>
            <consortium name="AG Swart"/>
            <person name="Singh M."/>
            <person name="Singh A."/>
            <person name="Seah K."/>
            <person name="Emmerich C."/>
        </authorList>
    </citation>
    <scope>NUCLEOTIDE SEQUENCE</scope>
    <source>
        <strain evidence="1">DP1</strain>
    </source>
</reference>
<comment type="caution">
    <text evidence="1">The sequence shown here is derived from an EMBL/GenBank/DDBJ whole genome shotgun (WGS) entry which is preliminary data.</text>
</comment>
<keyword evidence="2" id="KW-1185">Reference proteome</keyword>
<dbReference type="EMBL" id="CAMPGE010021362">
    <property type="protein sequence ID" value="CAI2379513.1"/>
    <property type="molecule type" value="Genomic_DNA"/>
</dbReference>